<keyword evidence="4 5" id="KW-0408">Iron</keyword>
<proteinExistence type="inferred from homology"/>
<dbReference type="PANTHER" id="PTHR47950">
    <property type="entry name" value="CYTOCHROME P450, FAMILY 76, SUBFAMILY C, POLYPEPTIDE 5-RELATED"/>
    <property type="match status" value="1"/>
</dbReference>
<dbReference type="PROSITE" id="PS00086">
    <property type="entry name" value="CYTOCHROME_P450"/>
    <property type="match status" value="1"/>
</dbReference>
<evidence type="ECO:0000256" key="5">
    <source>
        <dbReference type="RuleBase" id="RU000461"/>
    </source>
</evidence>
<evidence type="ECO:0000313" key="7">
    <source>
        <dbReference type="EMBL" id="EAZ19926.1"/>
    </source>
</evidence>
<protein>
    <recommendedName>
        <fullName evidence="8">Cytochrome P450 family protein, expressed</fullName>
    </recommendedName>
</protein>
<comment type="cofactor">
    <cofactor evidence="4">
        <name>heme</name>
        <dbReference type="ChEBI" id="CHEBI:30413"/>
    </cofactor>
</comment>
<keyword evidence="4 5" id="KW-0349">Heme</keyword>
<sequence>MAIFIGCICSLALLLLCSHVFQLLSDARRPLPPGPRPLPVIGNLLDVAGELPHRSLSRVAQRYGPLVTLRLGTTLAVVASSPATAREVLHRHGASITDRGTPDAWRTDGHETNSIFALPTRHHRWRALRRVGAEQLFSPRRVEKQRPLRRDAVRGLLRHVSELAAASGGGTGTAVVDVGRAAFAAMANLLFGSLFSVGIDAATSCRFRDAAREFALLTLTPNVSEFFPVVAMADLQGLRRRTARHITWMYQLIDGHVERRMRGRETAGALGEKEKDLLDVMLDISEKQEQSDDSLTINRGVIRAFLADLLTAGSETSSAVIEWAMAELQQNPQTMRKLQEELKKVIGSKTYIDEEDINQLPYLQAVIKETHRLHPAIPLLMYKAAVPVEIQGYKIPKETTVVVNTWAIHQNSEVWIEPDKFIPERFLQKEISLSSGSTNMELVPFSAGRRFCLGYPVANRMLHLMLGSLVHQFQWTLPEVVKKNGGVDMAEKFGLTLSMATPLHAIAKNIV</sequence>
<evidence type="ECO:0000256" key="2">
    <source>
        <dbReference type="ARBA" id="ARBA00022692"/>
    </source>
</evidence>
<dbReference type="FunFam" id="1.10.630.10:FF:000450">
    <property type="entry name" value="Os10g0171300 protein"/>
    <property type="match status" value="1"/>
</dbReference>
<dbReference type="SUPFAM" id="SSF48264">
    <property type="entry name" value="Cytochrome P450"/>
    <property type="match status" value="1"/>
</dbReference>
<dbReference type="PANTHER" id="PTHR47950:SF7">
    <property type="entry name" value="OS12G0196700 PROTEIN"/>
    <property type="match status" value="1"/>
</dbReference>
<dbReference type="GO" id="GO:0004497">
    <property type="term" value="F:monooxygenase activity"/>
    <property type="evidence" value="ECO:0007669"/>
    <property type="project" value="UniProtKB-KW"/>
</dbReference>
<organism evidence="7">
    <name type="scientific">Oryza sativa subsp. japonica</name>
    <name type="common">Rice</name>
    <dbReference type="NCBI Taxonomy" id="39947"/>
    <lineage>
        <taxon>Eukaryota</taxon>
        <taxon>Viridiplantae</taxon>
        <taxon>Streptophyta</taxon>
        <taxon>Embryophyta</taxon>
        <taxon>Tracheophyta</taxon>
        <taxon>Spermatophyta</taxon>
        <taxon>Magnoliopsida</taxon>
        <taxon>Liliopsida</taxon>
        <taxon>Poales</taxon>
        <taxon>Poaceae</taxon>
        <taxon>BOP clade</taxon>
        <taxon>Oryzoideae</taxon>
        <taxon>Oryzeae</taxon>
        <taxon>Oryzinae</taxon>
        <taxon>Oryza</taxon>
        <taxon>Oryza sativa</taxon>
    </lineage>
</organism>
<evidence type="ECO:0008006" key="8">
    <source>
        <dbReference type="Google" id="ProtNLM"/>
    </source>
</evidence>
<keyword evidence="5" id="KW-0560">Oxidoreductase</keyword>
<dbReference type="CDD" id="cd11073">
    <property type="entry name" value="CYP76-like"/>
    <property type="match status" value="1"/>
</dbReference>
<dbReference type="HOGENOM" id="CLU_001570_4_2_1"/>
<keyword evidence="6" id="KW-0732">Signal</keyword>
<evidence type="ECO:0000256" key="1">
    <source>
        <dbReference type="ARBA" id="ARBA00010617"/>
    </source>
</evidence>
<keyword evidence="3" id="KW-1133">Transmembrane helix</keyword>
<dbReference type="Gene3D" id="1.10.630.10">
    <property type="entry name" value="Cytochrome P450"/>
    <property type="match status" value="1"/>
</dbReference>
<keyword evidence="4 5" id="KW-0479">Metal-binding</keyword>
<keyword evidence="3" id="KW-0472">Membrane</keyword>
<dbReference type="PRINTS" id="PR00463">
    <property type="entry name" value="EP450I"/>
</dbReference>
<name>A3CFR3_ORYSJ</name>
<gene>
    <name evidence="7" type="ORF">OsJ_35519</name>
</gene>
<feature type="binding site" description="axial binding residue" evidence="4">
    <location>
        <position position="452"/>
    </location>
    <ligand>
        <name>heme</name>
        <dbReference type="ChEBI" id="CHEBI:30413"/>
    </ligand>
    <ligandPart>
        <name>Fe</name>
        <dbReference type="ChEBI" id="CHEBI:18248"/>
    </ligandPart>
</feature>
<feature type="signal peptide" evidence="6">
    <location>
        <begin position="1"/>
        <end position="27"/>
    </location>
</feature>
<dbReference type="Proteomes" id="UP000007752">
    <property type="component" value="Chromosome 12"/>
</dbReference>
<dbReference type="EMBL" id="CM000149">
    <property type="protein sequence ID" value="EAZ19926.1"/>
    <property type="molecule type" value="Genomic_DNA"/>
</dbReference>
<feature type="chain" id="PRO_5002650409" description="Cytochrome P450 family protein, expressed" evidence="6">
    <location>
        <begin position="28"/>
        <end position="511"/>
    </location>
</feature>
<dbReference type="GO" id="GO:0005506">
    <property type="term" value="F:iron ion binding"/>
    <property type="evidence" value="ECO:0007669"/>
    <property type="project" value="InterPro"/>
</dbReference>
<dbReference type="GO" id="GO:0020037">
    <property type="term" value="F:heme binding"/>
    <property type="evidence" value="ECO:0007669"/>
    <property type="project" value="InterPro"/>
</dbReference>
<dbReference type="InterPro" id="IPR001128">
    <property type="entry name" value="Cyt_P450"/>
</dbReference>
<evidence type="ECO:0000256" key="3">
    <source>
        <dbReference type="ARBA" id="ARBA00022989"/>
    </source>
</evidence>
<keyword evidence="5" id="KW-0503">Monooxygenase</keyword>
<reference evidence="7" key="2">
    <citation type="submission" date="2008-12" db="EMBL/GenBank/DDBJ databases">
        <title>Improved gene annotation of the rice (Oryza sativa) genomes.</title>
        <authorList>
            <person name="Wang J."/>
            <person name="Li R."/>
            <person name="Fan W."/>
            <person name="Huang Q."/>
            <person name="Zhang J."/>
            <person name="Zhou Y."/>
            <person name="Hu Y."/>
            <person name="Zi S."/>
            <person name="Li J."/>
            <person name="Ni P."/>
            <person name="Zheng H."/>
            <person name="Zhang Y."/>
            <person name="Zhao M."/>
            <person name="Hao Q."/>
            <person name="McDermott J."/>
            <person name="Samudrala R."/>
            <person name="Kristiansen K."/>
            <person name="Wong G.K.-S."/>
        </authorList>
    </citation>
    <scope>NUCLEOTIDE SEQUENCE</scope>
</reference>
<dbReference type="AlphaFoldDB" id="A3CFR3"/>
<dbReference type="PRINTS" id="PR00385">
    <property type="entry name" value="P450"/>
</dbReference>
<keyword evidence="2" id="KW-0812">Transmembrane</keyword>
<evidence type="ECO:0000256" key="4">
    <source>
        <dbReference type="PIRSR" id="PIRSR602401-1"/>
    </source>
</evidence>
<dbReference type="Pfam" id="PF00067">
    <property type="entry name" value="p450"/>
    <property type="match status" value="1"/>
</dbReference>
<comment type="similarity">
    <text evidence="1 5">Belongs to the cytochrome P450 family.</text>
</comment>
<dbReference type="InterPro" id="IPR002401">
    <property type="entry name" value="Cyt_P450_E_grp-I"/>
</dbReference>
<evidence type="ECO:0000256" key="6">
    <source>
        <dbReference type="SAM" id="SignalP"/>
    </source>
</evidence>
<accession>A3CFR3</accession>
<dbReference type="InterPro" id="IPR017972">
    <property type="entry name" value="Cyt_P450_CS"/>
</dbReference>
<reference evidence="7" key="1">
    <citation type="journal article" date="2005" name="PLoS Biol.">
        <title>The genomes of Oryza sativa: a history of duplications.</title>
        <authorList>
            <person name="Yu J."/>
            <person name="Wang J."/>
            <person name="Lin W."/>
            <person name="Li S."/>
            <person name="Li H."/>
            <person name="Zhou J."/>
            <person name="Ni P."/>
            <person name="Dong W."/>
            <person name="Hu S."/>
            <person name="Zeng C."/>
            <person name="Zhang J."/>
            <person name="Zhang Y."/>
            <person name="Li R."/>
            <person name="Xu Z."/>
            <person name="Li S."/>
            <person name="Li X."/>
            <person name="Zheng H."/>
            <person name="Cong L."/>
            <person name="Lin L."/>
            <person name="Yin J."/>
            <person name="Geng J."/>
            <person name="Li G."/>
            <person name="Shi J."/>
            <person name="Liu J."/>
            <person name="Lv H."/>
            <person name="Li J."/>
            <person name="Wang J."/>
            <person name="Deng Y."/>
            <person name="Ran L."/>
            <person name="Shi X."/>
            <person name="Wang X."/>
            <person name="Wu Q."/>
            <person name="Li C."/>
            <person name="Ren X."/>
            <person name="Wang J."/>
            <person name="Wang X."/>
            <person name="Li D."/>
            <person name="Liu D."/>
            <person name="Zhang X."/>
            <person name="Ji Z."/>
            <person name="Zhao W."/>
            <person name="Sun Y."/>
            <person name="Zhang Z."/>
            <person name="Bao J."/>
            <person name="Han Y."/>
            <person name="Dong L."/>
            <person name="Ji J."/>
            <person name="Chen P."/>
            <person name="Wu S."/>
            <person name="Liu J."/>
            <person name="Xiao Y."/>
            <person name="Bu D."/>
            <person name="Tan J."/>
            <person name="Yang L."/>
            <person name="Ye C."/>
            <person name="Zhang J."/>
            <person name="Xu J."/>
            <person name="Zhou Y."/>
            <person name="Yu Y."/>
            <person name="Zhang B."/>
            <person name="Zhuang S."/>
            <person name="Wei H."/>
            <person name="Liu B."/>
            <person name="Lei M."/>
            <person name="Yu H."/>
            <person name="Li Y."/>
            <person name="Xu H."/>
            <person name="Wei S."/>
            <person name="He X."/>
            <person name="Fang L."/>
            <person name="Zhang Z."/>
            <person name="Zhang Y."/>
            <person name="Huang X."/>
            <person name="Su Z."/>
            <person name="Tong W."/>
            <person name="Li J."/>
            <person name="Tong Z."/>
            <person name="Li S."/>
            <person name="Ye J."/>
            <person name="Wang L."/>
            <person name="Fang L."/>
            <person name="Lei T."/>
            <person name="Chen C."/>
            <person name="Chen H."/>
            <person name="Xu Z."/>
            <person name="Li H."/>
            <person name="Huang H."/>
            <person name="Zhang F."/>
            <person name="Xu H."/>
            <person name="Li N."/>
            <person name="Zhao C."/>
            <person name="Li S."/>
            <person name="Dong L."/>
            <person name="Huang Y."/>
            <person name="Li L."/>
            <person name="Xi Y."/>
            <person name="Qi Q."/>
            <person name="Li W."/>
            <person name="Zhang B."/>
            <person name="Hu W."/>
            <person name="Zhang Y."/>
            <person name="Tian X."/>
            <person name="Jiao Y."/>
            <person name="Liang X."/>
            <person name="Jin J."/>
            <person name="Gao L."/>
            <person name="Zheng W."/>
            <person name="Hao B."/>
            <person name="Liu S."/>
            <person name="Wang W."/>
            <person name="Yuan L."/>
            <person name="Cao M."/>
            <person name="McDermott J."/>
            <person name="Samudrala R."/>
            <person name="Wang J."/>
            <person name="Wong G.K."/>
            <person name="Yang H."/>
        </authorList>
    </citation>
    <scope>NUCLEOTIDE SEQUENCE [LARGE SCALE GENOMIC DNA]</scope>
</reference>
<dbReference type="InterPro" id="IPR036396">
    <property type="entry name" value="Cyt_P450_sf"/>
</dbReference>
<dbReference type="GO" id="GO:0016705">
    <property type="term" value="F:oxidoreductase activity, acting on paired donors, with incorporation or reduction of molecular oxygen"/>
    <property type="evidence" value="ECO:0007669"/>
    <property type="project" value="InterPro"/>
</dbReference>